<reference evidence="2 3" key="1">
    <citation type="submission" date="2024-09" db="EMBL/GenBank/DDBJ databases">
        <title>Novel species of the genus Pelomonas and Roseateles isolated from streams.</title>
        <authorList>
            <person name="Lu H."/>
        </authorList>
    </citation>
    <scope>NUCLEOTIDE SEQUENCE [LARGE SCALE GENOMIC DNA]</scope>
    <source>
        <strain evidence="2 3">DC23W</strain>
    </source>
</reference>
<dbReference type="InterPro" id="IPR016181">
    <property type="entry name" value="Acyl_CoA_acyltransferase"/>
</dbReference>
<organism evidence="2 3">
    <name type="scientific">Pelomonas dachongensis</name>
    <dbReference type="NCBI Taxonomy" id="3299029"/>
    <lineage>
        <taxon>Bacteria</taxon>
        <taxon>Pseudomonadati</taxon>
        <taxon>Pseudomonadota</taxon>
        <taxon>Betaproteobacteria</taxon>
        <taxon>Burkholderiales</taxon>
        <taxon>Sphaerotilaceae</taxon>
        <taxon>Roseateles</taxon>
    </lineage>
</organism>
<dbReference type="Gene3D" id="3.40.630.30">
    <property type="match status" value="1"/>
</dbReference>
<sequence length="623" mass="70505">MDALPGPACELDLLCNDPRFGDLRELPGQPVRSLPHTLTMSISLRGSFDDYWAQRPRNLIKNMRRYLRRLESEAGSERLHVVSAPDQMAAALARYGALESSGWKGREGTAVGEDNLQGRFYTEVMQEYATRNEALVYELWLGDQLIAARLVLLRHRTAIILKTAYNEAFERLAPGRVLLLRVLEDLFDRASGGEVEFYTDASPDQLAWSTSQRWINHVSVYRYQGLPLLYGLLRRSRQAWKHYRPKLQLDADVMAQRSGSTVERFAHPREMPDDALALLRRAEDTYVELGADWFGLLADTVFTGGATRAEFLVLKRQGRSIAVLPVSLQSDGGSSEVGALSNFYTTLYAPILENDLTSDDLLPLTTALRRSHRGTAAFRFSPMDPQTREFRLLRQALRLAGLRPQQYFAFGNWHLRVEDDWATYLKNRSGQLRSTIKRMSKRLAAEPGGRLEIIRDETDVERGIAAYEAVYGASWKVPEPFVDFVPGLIRLCARRGWLRLGLAWIGDQPIAAQLWIVNAGRAHIYKVAYDEAYKAIAPGTLLTALLLEQAIDHDKVTEVDYLIGDDAYKKTWMSHRRERHGLIAYDPATLRGLKGLARQALGNTWRRLRALRAPAQPVDNPTS</sequence>
<proteinExistence type="predicted"/>
<dbReference type="SUPFAM" id="SSF55729">
    <property type="entry name" value="Acyl-CoA N-acyltransferases (Nat)"/>
    <property type="match status" value="2"/>
</dbReference>
<accession>A0ABW7ET09</accession>
<evidence type="ECO:0000313" key="2">
    <source>
        <dbReference type="EMBL" id="MFG6416571.1"/>
    </source>
</evidence>
<dbReference type="Proteomes" id="UP001606300">
    <property type="component" value="Unassembled WGS sequence"/>
</dbReference>
<protein>
    <submittedName>
        <fullName evidence="2">GNAT family N-acetyltransferase</fullName>
    </submittedName>
</protein>
<name>A0ABW7ET09_9BURK</name>
<evidence type="ECO:0000313" key="3">
    <source>
        <dbReference type="Proteomes" id="UP001606300"/>
    </source>
</evidence>
<comment type="caution">
    <text evidence="2">The sequence shown here is derived from an EMBL/GenBank/DDBJ whole genome shotgun (WGS) entry which is preliminary data.</text>
</comment>
<evidence type="ECO:0000259" key="1">
    <source>
        <dbReference type="Pfam" id="PF13480"/>
    </source>
</evidence>
<dbReference type="InterPro" id="IPR038740">
    <property type="entry name" value="BioF2-like_GNAT_dom"/>
</dbReference>
<keyword evidence="3" id="KW-1185">Reference proteome</keyword>
<feature type="domain" description="BioF2-like acetyltransferase" evidence="1">
    <location>
        <begin position="59"/>
        <end position="189"/>
    </location>
</feature>
<dbReference type="RefSeq" id="WP_394472637.1">
    <property type="nucleotide sequence ID" value="NZ_JBIGHY010000010.1"/>
</dbReference>
<dbReference type="Pfam" id="PF13480">
    <property type="entry name" value="Acetyltransf_6"/>
    <property type="match status" value="2"/>
</dbReference>
<dbReference type="EMBL" id="JBIGHY010000010">
    <property type="protein sequence ID" value="MFG6416571.1"/>
    <property type="molecule type" value="Genomic_DNA"/>
</dbReference>
<gene>
    <name evidence="2" type="ORF">ACG02S_21985</name>
</gene>
<feature type="domain" description="BioF2-like acetyltransferase" evidence="1">
    <location>
        <begin position="432"/>
        <end position="570"/>
    </location>
</feature>